<gene>
    <name evidence="3" type="ORF">TDIS_1236</name>
</gene>
<dbReference type="Gene3D" id="1.10.530.10">
    <property type="match status" value="1"/>
</dbReference>
<evidence type="ECO:0000313" key="4">
    <source>
        <dbReference type="Proteomes" id="UP000078390"/>
    </source>
</evidence>
<feature type="domain" description="Transglycosylase SLT" evidence="2">
    <location>
        <begin position="1"/>
        <end position="58"/>
    </location>
</feature>
<proteinExistence type="inferred from homology"/>
<dbReference type="Pfam" id="PF01464">
    <property type="entry name" value="SLT"/>
    <property type="match status" value="1"/>
</dbReference>
<dbReference type="Proteomes" id="UP000078390">
    <property type="component" value="Unassembled WGS sequence"/>
</dbReference>
<dbReference type="PANTHER" id="PTHR37423:SF2">
    <property type="entry name" value="MEMBRANE-BOUND LYTIC MUREIN TRANSGLYCOSYLASE C"/>
    <property type="match status" value="1"/>
</dbReference>
<organism evidence="3 4">
    <name type="scientific">Thermosulfurimonas dismutans</name>
    <dbReference type="NCBI Taxonomy" id="999894"/>
    <lineage>
        <taxon>Bacteria</taxon>
        <taxon>Pseudomonadati</taxon>
        <taxon>Thermodesulfobacteriota</taxon>
        <taxon>Thermodesulfobacteria</taxon>
        <taxon>Thermodesulfobacteriales</taxon>
        <taxon>Thermodesulfobacteriaceae</taxon>
        <taxon>Thermosulfurimonas</taxon>
    </lineage>
</organism>
<evidence type="ECO:0000313" key="3">
    <source>
        <dbReference type="EMBL" id="OAQ20621.1"/>
    </source>
</evidence>
<dbReference type="InterPro" id="IPR023346">
    <property type="entry name" value="Lysozyme-like_dom_sf"/>
</dbReference>
<protein>
    <submittedName>
        <fullName evidence="3">Lytic transglycosylase</fullName>
    </submittedName>
</protein>
<dbReference type="CDD" id="cd00254">
    <property type="entry name" value="LT-like"/>
    <property type="match status" value="1"/>
</dbReference>
<dbReference type="PANTHER" id="PTHR37423">
    <property type="entry name" value="SOLUBLE LYTIC MUREIN TRANSGLYCOSYLASE-RELATED"/>
    <property type="match status" value="1"/>
</dbReference>
<comment type="similarity">
    <text evidence="1">Belongs to the transglycosylase Slt family.</text>
</comment>
<sequence>MQLMPETIEFLKVRDPWDPRENIFAGARYYRMLLDRFNGDHYKALLAYHAGPEAVRKGRIPRESHKYATQVLMTWKKYRKGGVL</sequence>
<evidence type="ECO:0000259" key="2">
    <source>
        <dbReference type="Pfam" id="PF01464"/>
    </source>
</evidence>
<dbReference type="SUPFAM" id="SSF53955">
    <property type="entry name" value="Lysozyme-like"/>
    <property type="match status" value="1"/>
</dbReference>
<evidence type="ECO:0000256" key="1">
    <source>
        <dbReference type="ARBA" id="ARBA00007734"/>
    </source>
</evidence>
<dbReference type="InterPro" id="IPR008258">
    <property type="entry name" value="Transglycosylase_SLT_dom_1"/>
</dbReference>
<comment type="caution">
    <text evidence="3">The sequence shown here is derived from an EMBL/GenBank/DDBJ whole genome shotgun (WGS) entry which is preliminary data.</text>
</comment>
<reference evidence="3 4" key="1">
    <citation type="submission" date="2016-04" db="EMBL/GenBank/DDBJ databases">
        <title>Genome analysis of Thermosulfurimonas dismutans, the first thermophilic sulfur-disproportionating bacterium of the phylum Thermodesulfobacteria.</title>
        <authorList>
            <person name="Mardanov A.V."/>
            <person name="Beletsky A.V."/>
            <person name="Kadnikov V.V."/>
            <person name="Slobodkin A.I."/>
            <person name="Ravin N.V."/>
        </authorList>
    </citation>
    <scope>NUCLEOTIDE SEQUENCE [LARGE SCALE GENOMIC DNA]</scope>
    <source>
        <strain evidence="3 4">S95</strain>
    </source>
</reference>
<accession>A0A179D483</accession>
<keyword evidence="4" id="KW-1185">Reference proteome</keyword>
<dbReference type="EMBL" id="LWLG01000008">
    <property type="protein sequence ID" value="OAQ20621.1"/>
    <property type="molecule type" value="Genomic_DNA"/>
</dbReference>
<dbReference type="AlphaFoldDB" id="A0A179D483"/>
<dbReference type="STRING" id="999894.TDIS_1236"/>
<name>A0A179D483_9BACT</name>